<evidence type="ECO:0000313" key="1">
    <source>
        <dbReference type="EMBL" id="GMF64010.1"/>
    </source>
</evidence>
<accession>A0A9W7D7S3</accession>
<organism evidence="1 2">
    <name type="scientific">Phytophthora fragariaefolia</name>
    <dbReference type="NCBI Taxonomy" id="1490495"/>
    <lineage>
        <taxon>Eukaryota</taxon>
        <taxon>Sar</taxon>
        <taxon>Stramenopiles</taxon>
        <taxon>Oomycota</taxon>
        <taxon>Peronosporomycetes</taxon>
        <taxon>Peronosporales</taxon>
        <taxon>Peronosporaceae</taxon>
        <taxon>Phytophthora</taxon>
    </lineage>
</organism>
<dbReference type="Proteomes" id="UP001165121">
    <property type="component" value="Unassembled WGS sequence"/>
</dbReference>
<keyword evidence="2" id="KW-1185">Reference proteome</keyword>
<evidence type="ECO:0000313" key="2">
    <source>
        <dbReference type="Proteomes" id="UP001165121"/>
    </source>
</evidence>
<reference evidence="1" key="1">
    <citation type="submission" date="2023-04" db="EMBL/GenBank/DDBJ databases">
        <title>Phytophthora fragariaefolia NBRC 109709.</title>
        <authorList>
            <person name="Ichikawa N."/>
            <person name="Sato H."/>
            <person name="Tonouchi N."/>
        </authorList>
    </citation>
    <scope>NUCLEOTIDE SEQUENCE</scope>
    <source>
        <strain evidence="1">NBRC 109709</strain>
    </source>
</reference>
<gene>
    <name evidence="1" type="ORF">Pfra01_002795400</name>
</gene>
<sequence>MPHNLTAVKPLITCPSAGQLLGTTGCHRRRHLCWQTRHNCCRAVANVAVSIAELGAIPLVLCSLFPPVATSGCDPSCTASLGFGASAVIADSSPVGATYCFFWFVRHWGLATSIVRVRLAVVVADVLSFVGIVHHHGLDLALTATRLARSRRLTRSHRC</sequence>
<dbReference type="EMBL" id="BSXT01007599">
    <property type="protein sequence ID" value="GMF64010.1"/>
    <property type="molecule type" value="Genomic_DNA"/>
</dbReference>
<dbReference type="AlphaFoldDB" id="A0A9W7D7S3"/>
<proteinExistence type="predicted"/>
<name>A0A9W7D7S3_9STRA</name>
<comment type="caution">
    <text evidence="1">The sequence shown here is derived from an EMBL/GenBank/DDBJ whole genome shotgun (WGS) entry which is preliminary data.</text>
</comment>
<protein>
    <submittedName>
        <fullName evidence="1">Unnamed protein product</fullName>
    </submittedName>
</protein>